<feature type="compositionally biased region" description="Polar residues" evidence="1">
    <location>
        <begin position="80"/>
        <end position="89"/>
    </location>
</feature>
<dbReference type="InterPro" id="IPR009683">
    <property type="entry name" value="Extensin-like_C"/>
</dbReference>
<evidence type="ECO:0000256" key="1">
    <source>
        <dbReference type="SAM" id="MobiDB-lite"/>
    </source>
</evidence>
<dbReference type="AlphaFoldDB" id="A0A370KR26"/>
<comment type="caution">
    <text evidence="3">The sequence shown here is derived from an EMBL/GenBank/DDBJ whole genome shotgun (WGS) entry which is preliminary data.</text>
</comment>
<gene>
    <name evidence="3" type="ORF">B5K06_10840</name>
</gene>
<evidence type="ECO:0000313" key="3">
    <source>
        <dbReference type="EMBL" id="RDJ12236.1"/>
    </source>
</evidence>
<evidence type="ECO:0000313" key="4">
    <source>
        <dbReference type="Proteomes" id="UP000254939"/>
    </source>
</evidence>
<feature type="region of interest" description="Disordered" evidence="1">
    <location>
        <begin position="80"/>
        <end position="109"/>
    </location>
</feature>
<dbReference type="RefSeq" id="WP_114712882.1">
    <property type="nucleotide sequence ID" value="NZ_KZ857259.1"/>
</dbReference>
<name>A0A370KR26_9HYPH</name>
<accession>A0A370KR26</accession>
<proteinExistence type="predicted"/>
<evidence type="ECO:0000259" key="2">
    <source>
        <dbReference type="Pfam" id="PF06904"/>
    </source>
</evidence>
<feature type="domain" description="Extensin-like C-terminal" evidence="2">
    <location>
        <begin position="263"/>
        <end position="442"/>
    </location>
</feature>
<dbReference type="Proteomes" id="UP000254939">
    <property type="component" value="Unassembled WGS sequence"/>
</dbReference>
<reference evidence="3 4" key="1">
    <citation type="submission" date="2017-03" db="EMBL/GenBank/DDBJ databases">
        <title>Genome analysis of Rhizobial strains effectives or ineffectives for nitrogen fixation isolated from bean seeds.</title>
        <authorList>
            <person name="Peralta H."/>
            <person name="Aguilar-Vera A."/>
            <person name="Mora Y."/>
            <person name="Vargas-Lagunas C."/>
            <person name="Girard L."/>
            <person name="Mora J."/>
        </authorList>
    </citation>
    <scope>NUCLEOTIDE SEQUENCE [LARGE SCALE GENOMIC DNA]</scope>
    <source>
        <strain evidence="3 4">CCGM3</strain>
    </source>
</reference>
<sequence length="442" mass="47262">MAFVSILRRYVLPTLLSTALVTCSTDGLIPPGDVDNGTRVGSISPPRHVPAAQMQMPPSEQPYPVADAQVADTAGSVDYLNTPNLSGTGHSRAGAPSQTSQASSRPGRLPMIDSDEAMAGAQGAAGSLRGQPATWGGTQQLSVPEGGVNMDAELGAEPVVGLAEEQQQQIAEGQSDQPVVDGIGTDNPTQLNRARIPAPAAQAQMSGAPVWNDGRAVVAPARVPEENDEQEVAMLRPNNPTAPMMSAPAAPADPSVMPASELACRRELKRMGVVYTEKPPISNGPACQVPYPISLQGLSGNIGVRPAVTLNCQVTLAFAKWVKNELAPSARFRYWSGIKTIQPLGGYSCRRMNNSRQRYNPMSEHARGNAIDVGKFVLKSGHAIDVRKKGLFSFREGRLLQAVRTDSCKYFNTVLGPGSNPEHWNHFHFDLRARQSGRVYCR</sequence>
<dbReference type="Pfam" id="PF06904">
    <property type="entry name" value="Extensin-like_C"/>
    <property type="match status" value="1"/>
</dbReference>
<protein>
    <submittedName>
        <fullName evidence="3">Extensin</fullName>
    </submittedName>
</protein>
<dbReference type="EMBL" id="NAAC01000011">
    <property type="protein sequence ID" value="RDJ12236.1"/>
    <property type="molecule type" value="Genomic_DNA"/>
</dbReference>
<dbReference type="OrthoDB" id="9809788at2"/>
<organism evidence="3 4">
    <name type="scientific">Rhizobium grahamii</name>
    <dbReference type="NCBI Taxonomy" id="1120045"/>
    <lineage>
        <taxon>Bacteria</taxon>
        <taxon>Pseudomonadati</taxon>
        <taxon>Pseudomonadota</taxon>
        <taxon>Alphaproteobacteria</taxon>
        <taxon>Hyphomicrobiales</taxon>
        <taxon>Rhizobiaceae</taxon>
        <taxon>Rhizobium/Agrobacterium group</taxon>
        <taxon>Rhizobium</taxon>
    </lineage>
</organism>